<dbReference type="EMBL" id="CAJPVI010000014">
    <property type="protein sequence ID" value="CAG2145224.1"/>
    <property type="molecule type" value="Genomic_DNA"/>
</dbReference>
<dbReference type="InterPro" id="IPR036663">
    <property type="entry name" value="Fumarylacetoacetase_C_sf"/>
</dbReference>
<evidence type="ECO:0000256" key="1">
    <source>
        <dbReference type="ARBA" id="ARBA00001946"/>
    </source>
</evidence>
<dbReference type="PANTHER" id="PTHR42796">
    <property type="entry name" value="FUMARYLACETOACETATE HYDROLASE DOMAIN-CONTAINING PROTEIN 2A-RELATED"/>
    <property type="match status" value="1"/>
</dbReference>
<dbReference type="InterPro" id="IPR051121">
    <property type="entry name" value="FAH"/>
</dbReference>
<comment type="similarity">
    <text evidence="2">Belongs to the FAH family.</text>
</comment>
<accession>A0ABM8TH80</accession>
<comment type="caution">
    <text evidence="5">The sequence shown here is derived from an EMBL/GenBank/DDBJ whole genome shotgun (WGS) entry which is preliminary data.</text>
</comment>
<comment type="cofactor">
    <cofactor evidence="1">
        <name>Mg(2+)</name>
        <dbReference type="ChEBI" id="CHEBI:18420"/>
    </cofactor>
</comment>
<name>A0ABM8TH80_9BURK</name>
<dbReference type="SUPFAM" id="SSF56529">
    <property type="entry name" value="FAH"/>
    <property type="match status" value="1"/>
</dbReference>
<reference evidence="5 6" key="1">
    <citation type="submission" date="2021-03" db="EMBL/GenBank/DDBJ databases">
        <authorList>
            <person name="Peeters C."/>
        </authorList>
    </citation>
    <scope>NUCLEOTIDE SEQUENCE [LARGE SCALE GENOMIC DNA]</scope>
    <source>
        <strain evidence="5 6">LMG 26411</strain>
    </source>
</reference>
<dbReference type="Pfam" id="PF01557">
    <property type="entry name" value="FAA_hydrolase"/>
    <property type="match status" value="1"/>
</dbReference>
<protein>
    <recommendedName>
        <fullName evidence="4">Fumarylacetoacetase-like C-terminal domain-containing protein</fullName>
    </recommendedName>
</protein>
<sequence length="286" mass="30630">MRLASFLVGNRPAYGVVTDDGIIDLSARVGDRYPDLKALLGASAEAVRAAVASAGRPDLRADDVVFLPTIPNPGKILCVGLNYHAHLAETGKAETAHPPIFLRVADSQQGHGQPLLVPPESHKFDFEGEVAVIIGKPGRRIAEANAWDHVAGYACYNDGSVRDWQVHTPQWAPGKNFYRTGGFGPWMVTADEIPPGTVMTLTTRLNGEEVQRTTTDLLIFGIPHLVAYLSTVMPLETGDVIVSGTPGGVGAKRNPPLWMKAGDVVEVQVDRIGVLRNPVAHDPAAQ</sequence>
<gene>
    <name evidence="5" type="primary">yisK_4</name>
    <name evidence="5" type="ORF">LMG26411_02707</name>
</gene>
<evidence type="ECO:0000256" key="3">
    <source>
        <dbReference type="ARBA" id="ARBA00022723"/>
    </source>
</evidence>
<keyword evidence="6" id="KW-1185">Reference proteome</keyword>
<feature type="domain" description="Fumarylacetoacetase-like C-terminal" evidence="4">
    <location>
        <begin position="75"/>
        <end position="279"/>
    </location>
</feature>
<dbReference type="PANTHER" id="PTHR42796:SF4">
    <property type="entry name" value="FUMARYLACETOACETATE HYDROLASE DOMAIN-CONTAINING PROTEIN 2A"/>
    <property type="match status" value="1"/>
</dbReference>
<dbReference type="RefSeq" id="WP_211953775.1">
    <property type="nucleotide sequence ID" value="NZ_CAJPVI010000014.1"/>
</dbReference>
<evidence type="ECO:0000256" key="2">
    <source>
        <dbReference type="ARBA" id="ARBA00010211"/>
    </source>
</evidence>
<dbReference type="InterPro" id="IPR011234">
    <property type="entry name" value="Fumarylacetoacetase-like_C"/>
</dbReference>
<evidence type="ECO:0000259" key="4">
    <source>
        <dbReference type="Pfam" id="PF01557"/>
    </source>
</evidence>
<keyword evidence="3" id="KW-0479">Metal-binding</keyword>
<evidence type="ECO:0000313" key="5">
    <source>
        <dbReference type="EMBL" id="CAG2145224.1"/>
    </source>
</evidence>
<proteinExistence type="inferred from homology"/>
<organism evidence="5 6">
    <name type="scientific">Cupriavidus numazuensis</name>
    <dbReference type="NCBI Taxonomy" id="221992"/>
    <lineage>
        <taxon>Bacteria</taxon>
        <taxon>Pseudomonadati</taxon>
        <taxon>Pseudomonadota</taxon>
        <taxon>Betaproteobacteria</taxon>
        <taxon>Burkholderiales</taxon>
        <taxon>Burkholderiaceae</taxon>
        <taxon>Cupriavidus</taxon>
    </lineage>
</organism>
<dbReference type="Gene3D" id="3.90.850.10">
    <property type="entry name" value="Fumarylacetoacetase-like, C-terminal domain"/>
    <property type="match status" value="1"/>
</dbReference>
<dbReference type="Proteomes" id="UP000672657">
    <property type="component" value="Unassembled WGS sequence"/>
</dbReference>
<evidence type="ECO:0000313" key="6">
    <source>
        <dbReference type="Proteomes" id="UP000672657"/>
    </source>
</evidence>